<protein>
    <submittedName>
        <fullName evidence="1">13624_t:CDS:1</fullName>
    </submittedName>
</protein>
<evidence type="ECO:0000313" key="1">
    <source>
        <dbReference type="EMBL" id="CAG8454399.1"/>
    </source>
</evidence>
<comment type="caution">
    <text evidence="1">The sequence shown here is derived from an EMBL/GenBank/DDBJ whole genome shotgun (WGS) entry which is preliminary data.</text>
</comment>
<dbReference type="InterPro" id="IPR011333">
    <property type="entry name" value="SKP1/BTB/POZ_sf"/>
</dbReference>
<dbReference type="Proteomes" id="UP000789375">
    <property type="component" value="Unassembled WGS sequence"/>
</dbReference>
<proteinExistence type="predicted"/>
<evidence type="ECO:0000313" key="2">
    <source>
        <dbReference type="Proteomes" id="UP000789375"/>
    </source>
</evidence>
<keyword evidence="2" id="KW-1185">Reference proteome</keyword>
<organism evidence="1 2">
    <name type="scientific">Funneliformis mosseae</name>
    <name type="common">Endomycorrhizal fungus</name>
    <name type="synonym">Glomus mosseae</name>
    <dbReference type="NCBI Taxonomy" id="27381"/>
    <lineage>
        <taxon>Eukaryota</taxon>
        <taxon>Fungi</taxon>
        <taxon>Fungi incertae sedis</taxon>
        <taxon>Mucoromycota</taxon>
        <taxon>Glomeromycotina</taxon>
        <taxon>Glomeromycetes</taxon>
        <taxon>Glomerales</taxon>
        <taxon>Glomeraceae</taxon>
        <taxon>Funneliformis</taxon>
    </lineage>
</organism>
<gene>
    <name evidence="1" type="ORF">FMOSSE_LOCUS1702</name>
</gene>
<dbReference type="Gene3D" id="3.30.710.10">
    <property type="entry name" value="Potassium Channel Kv1.1, Chain A"/>
    <property type="match status" value="1"/>
</dbReference>
<name>A0A9N8VGP8_FUNMO</name>
<dbReference type="CDD" id="cd18186">
    <property type="entry name" value="BTB_POZ_ZBTB_KLHL-like"/>
    <property type="match status" value="1"/>
</dbReference>
<accession>A0A9N8VGP8</accession>
<dbReference type="EMBL" id="CAJVPP010000198">
    <property type="protein sequence ID" value="CAG8454399.1"/>
    <property type="molecule type" value="Genomic_DNA"/>
</dbReference>
<sequence length="230" mass="26629">MGLPILSNRKRVILPMYKQTDHTPAFYKDPFTNKLIPTAYFLKNLDEIGPQHWQNNFTSDFLLRVVRTTEIDYYCNYFISSSVNNEKGNATIINCSNSTVSASEAAEITNYFNVMLFNYQQHLYILATQSGFFNQLLGPINSSGNRPKYSNTLTIPIPYPEVFEPILHWLYHHDDDAWLDLINTENFPKFYANVSFLKLGREAYDILDTFIEEAEETGVDINFDGIVELY</sequence>
<dbReference type="AlphaFoldDB" id="A0A9N8VGP8"/>
<reference evidence="1" key="1">
    <citation type="submission" date="2021-06" db="EMBL/GenBank/DDBJ databases">
        <authorList>
            <person name="Kallberg Y."/>
            <person name="Tangrot J."/>
            <person name="Rosling A."/>
        </authorList>
    </citation>
    <scope>NUCLEOTIDE SEQUENCE</scope>
    <source>
        <strain evidence="1">87-6 pot B 2015</strain>
    </source>
</reference>